<evidence type="ECO:0000256" key="7">
    <source>
        <dbReference type="ARBA" id="ARBA00023242"/>
    </source>
</evidence>
<dbReference type="SMART" id="SM00466">
    <property type="entry name" value="SRA"/>
    <property type="match status" value="1"/>
</dbReference>
<keyword evidence="3" id="KW-0489">Methyltransferase</keyword>
<dbReference type="EMBL" id="CAUOFW020009168">
    <property type="protein sequence ID" value="CAK9184976.1"/>
    <property type="molecule type" value="Genomic_DNA"/>
</dbReference>
<keyword evidence="2" id="KW-0158">Chromosome</keyword>
<feature type="domain" description="SET" evidence="10">
    <location>
        <begin position="841"/>
        <end position="977"/>
    </location>
</feature>
<keyword evidence="7 8" id="KW-0539">Nucleus</keyword>
<evidence type="ECO:0000313" key="15">
    <source>
        <dbReference type="Proteomes" id="UP001642360"/>
    </source>
</evidence>
<feature type="domain" description="Post-SET" evidence="12">
    <location>
        <begin position="991"/>
        <end position="1007"/>
    </location>
</feature>
<dbReference type="PROSITE" id="PS50867">
    <property type="entry name" value="PRE_SET"/>
    <property type="match status" value="1"/>
</dbReference>
<evidence type="ECO:0000256" key="5">
    <source>
        <dbReference type="ARBA" id="ARBA00022691"/>
    </source>
</evidence>
<dbReference type="GO" id="GO:0005694">
    <property type="term" value="C:chromosome"/>
    <property type="evidence" value="ECO:0007669"/>
    <property type="project" value="UniProtKB-SubCell"/>
</dbReference>
<protein>
    <submittedName>
        <fullName evidence="14">Uncharacterized protein</fullName>
    </submittedName>
</protein>
<evidence type="ECO:0000256" key="2">
    <source>
        <dbReference type="ARBA" id="ARBA00022454"/>
    </source>
</evidence>
<keyword evidence="5" id="KW-0949">S-adenosyl-L-methionine</keyword>
<evidence type="ECO:0000256" key="9">
    <source>
        <dbReference type="SAM" id="MobiDB-lite"/>
    </source>
</evidence>
<dbReference type="GO" id="GO:0032259">
    <property type="term" value="P:methylation"/>
    <property type="evidence" value="ECO:0007669"/>
    <property type="project" value="UniProtKB-KW"/>
</dbReference>
<evidence type="ECO:0000256" key="8">
    <source>
        <dbReference type="PROSITE-ProRule" id="PRU00358"/>
    </source>
</evidence>
<dbReference type="PANTHER" id="PTHR45660:SF46">
    <property type="entry name" value="HISTONE-LYSINE N-METHYLTRANSFERASE, H3 LYSINE-9 SPECIFIC SUVH6"/>
    <property type="match status" value="1"/>
</dbReference>
<name>A0ABC8UV77_9AQUA</name>
<reference evidence="14 15" key="1">
    <citation type="submission" date="2024-02" db="EMBL/GenBank/DDBJ databases">
        <authorList>
            <person name="Vignale AGUSTIN F."/>
            <person name="Sosa J E."/>
            <person name="Modenutti C."/>
        </authorList>
    </citation>
    <scope>NUCLEOTIDE SEQUENCE [LARGE SCALE GENOMIC DNA]</scope>
</reference>
<proteinExistence type="predicted"/>
<dbReference type="Pfam" id="PF00856">
    <property type="entry name" value="SET"/>
    <property type="match status" value="1"/>
</dbReference>
<dbReference type="Gene3D" id="2.30.280.10">
    <property type="entry name" value="SRA-YDG"/>
    <property type="match status" value="1"/>
</dbReference>
<evidence type="ECO:0000256" key="1">
    <source>
        <dbReference type="ARBA" id="ARBA00004286"/>
    </source>
</evidence>
<evidence type="ECO:0000256" key="3">
    <source>
        <dbReference type="ARBA" id="ARBA00022603"/>
    </source>
</evidence>
<accession>A0ABC8UV77</accession>
<keyword evidence="15" id="KW-1185">Reference proteome</keyword>
<dbReference type="InterPro" id="IPR036987">
    <property type="entry name" value="SRA-YDG_sf"/>
</dbReference>
<evidence type="ECO:0000256" key="4">
    <source>
        <dbReference type="ARBA" id="ARBA00022679"/>
    </source>
</evidence>
<feature type="domain" description="YDG" evidence="13">
    <location>
        <begin position="556"/>
        <end position="708"/>
    </location>
</feature>
<dbReference type="InterPro" id="IPR046341">
    <property type="entry name" value="SET_dom_sf"/>
</dbReference>
<gene>
    <name evidence="14" type="ORF">ILEXP_LOCUS55342</name>
</gene>
<dbReference type="Pfam" id="PF02182">
    <property type="entry name" value="SAD_SRA"/>
    <property type="match status" value="1"/>
</dbReference>
<dbReference type="PROSITE" id="PS50868">
    <property type="entry name" value="POST_SET"/>
    <property type="match status" value="1"/>
</dbReference>
<dbReference type="InterPro" id="IPR007728">
    <property type="entry name" value="Pre-SET_dom"/>
</dbReference>
<evidence type="ECO:0000256" key="6">
    <source>
        <dbReference type="ARBA" id="ARBA00022853"/>
    </source>
</evidence>
<dbReference type="InterPro" id="IPR051357">
    <property type="entry name" value="H3K9_HMTase_SUVAR3-9"/>
</dbReference>
<evidence type="ECO:0000313" key="14">
    <source>
        <dbReference type="EMBL" id="CAK9184976.1"/>
    </source>
</evidence>
<dbReference type="SUPFAM" id="SSF88697">
    <property type="entry name" value="PUA domain-like"/>
    <property type="match status" value="1"/>
</dbReference>
<dbReference type="GO" id="GO:0005634">
    <property type="term" value="C:nucleus"/>
    <property type="evidence" value="ECO:0007669"/>
    <property type="project" value="UniProtKB-SubCell"/>
</dbReference>
<dbReference type="PANTHER" id="PTHR45660">
    <property type="entry name" value="HISTONE-LYSINE N-METHYLTRANSFERASE SETMAR"/>
    <property type="match status" value="1"/>
</dbReference>
<dbReference type="PROSITE" id="PS50280">
    <property type="entry name" value="SET"/>
    <property type="match status" value="1"/>
</dbReference>
<dbReference type="InterPro" id="IPR001214">
    <property type="entry name" value="SET_dom"/>
</dbReference>
<evidence type="ECO:0000259" key="10">
    <source>
        <dbReference type="PROSITE" id="PS50280"/>
    </source>
</evidence>
<dbReference type="InterPro" id="IPR003105">
    <property type="entry name" value="SRA_YDG"/>
</dbReference>
<dbReference type="SMART" id="SM00468">
    <property type="entry name" value="PreSET"/>
    <property type="match status" value="1"/>
</dbReference>
<feature type="domain" description="Pre-SET" evidence="11">
    <location>
        <begin position="778"/>
        <end position="838"/>
    </location>
</feature>
<evidence type="ECO:0000259" key="11">
    <source>
        <dbReference type="PROSITE" id="PS50867"/>
    </source>
</evidence>
<dbReference type="AlphaFoldDB" id="A0ABC8UV77"/>
<sequence length="1007" mass="111049">MMSLSNGVLYDGSSNKRPLDDGYHPFSLNSFQPMFKSRKFSAVRDFPPGCGRNASLIDVNSHENAVLVDDNKMSNVVEVDCVKSSRIMVESQSLEVVKRPAREEMDEALDDSGEQVLAAAGMVNKVKNEKLGTDVKPLGIGLPKSLENNAVVLANELRRSDGQVLVNKESNEVEGLASVPKESTELGGSDLVKSEGPVDEKPSLEIGAFTDRMVQGGGAKSWSPSHWPISNGKVGIEAAPSPKSMYYRRRVSATRDFPPFCGRNAPQPAAEDCLRINSRNRSLDVAIRFDGPARAKETLKASVKRGSETVALKNGIEELYRDVGDGYFEKNRLKGIVPEQRNNYKAAIGKSNEDASGSLGELRKKITGLMVAPFCRWRQGRGALTTSDSVMSRGKVNKHGFTTQPKSILVSRSNYETHHGGGKSMKEKSVTAAKAAYESTGTLVVRDEEDSVVHYEEKLVDYPVGQMPNDVEVSLPPFGPNSSSHGDARDRVRETLRLFQAIFRKLLQGEEAKSRQGREIKLKRKETEGKFRIDLLAAGVIKRKRKEVNTSSQILGAVPGVEVGDEFQYRVELAIIGVHRLYQSGIDYMNHDGVIVATSIVASGAYADDLDNANVLIYSGQGGNVVRKNKEPEDQKLVRGNLALKNSISVKNPVRVIRGSKGTKASDSLDARAKVVKSYVYDGLYTAEKYWTETGPHGKLVFMFVLRRNAGQPELAWQQVKKSNKYKIREGLCVDDISGGKESFPIGAVNTVDSGKPPTFNYVTRMRYRDWYCPITPKGCDCKGGCSDSQKCSCAVKNGGEIPYNYSGAIVEAKPLVYECGPSCKCPPSCYNRVSQHGINIQLEIFKTESRGWGVRSLAFIPSGSFICEYAGELLEDKEAEQRIGNDEYLFDIGQNYNDGSHNLDAHSSLCMVMEDGGYTIDAAQYGNVGRFINHCCSPNLYAQNVLYDNEDRRMPHIMLFAAENIPPLQELTYHYNYSVDQIHDSNGNIKMKSCYCGSAQCTGRMY</sequence>
<evidence type="ECO:0000259" key="12">
    <source>
        <dbReference type="PROSITE" id="PS50868"/>
    </source>
</evidence>
<dbReference type="GO" id="GO:0006325">
    <property type="term" value="P:chromatin organization"/>
    <property type="evidence" value="ECO:0007669"/>
    <property type="project" value="UniProtKB-KW"/>
</dbReference>
<organism evidence="14 15">
    <name type="scientific">Ilex paraguariensis</name>
    <name type="common">yerba mate</name>
    <dbReference type="NCBI Taxonomy" id="185542"/>
    <lineage>
        <taxon>Eukaryota</taxon>
        <taxon>Viridiplantae</taxon>
        <taxon>Streptophyta</taxon>
        <taxon>Embryophyta</taxon>
        <taxon>Tracheophyta</taxon>
        <taxon>Spermatophyta</taxon>
        <taxon>Magnoliopsida</taxon>
        <taxon>eudicotyledons</taxon>
        <taxon>Gunneridae</taxon>
        <taxon>Pentapetalae</taxon>
        <taxon>asterids</taxon>
        <taxon>campanulids</taxon>
        <taxon>Aquifoliales</taxon>
        <taxon>Aquifoliaceae</taxon>
        <taxon>Ilex</taxon>
    </lineage>
</organism>
<feature type="region of interest" description="Disordered" evidence="9">
    <location>
        <begin position="171"/>
        <end position="200"/>
    </location>
</feature>
<dbReference type="PROSITE" id="PS51015">
    <property type="entry name" value="YDG"/>
    <property type="match status" value="1"/>
</dbReference>
<dbReference type="SMART" id="SM00317">
    <property type="entry name" value="SET"/>
    <property type="match status" value="1"/>
</dbReference>
<dbReference type="InterPro" id="IPR025794">
    <property type="entry name" value="H3-K9-MeTrfase_plant"/>
</dbReference>
<comment type="caution">
    <text evidence="14">The sequence shown here is derived from an EMBL/GenBank/DDBJ whole genome shotgun (WGS) entry which is preliminary data.</text>
</comment>
<dbReference type="GO" id="GO:0008168">
    <property type="term" value="F:methyltransferase activity"/>
    <property type="evidence" value="ECO:0007669"/>
    <property type="project" value="UniProtKB-KW"/>
</dbReference>
<comment type="subcellular location">
    <subcellularLocation>
        <location evidence="1">Chromosome</location>
    </subcellularLocation>
    <subcellularLocation>
        <location evidence="8">Nucleus</location>
    </subcellularLocation>
</comment>
<dbReference type="PROSITE" id="PS51575">
    <property type="entry name" value="SAM_MT43_SUVAR39_2"/>
    <property type="match status" value="1"/>
</dbReference>
<keyword evidence="6" id="KW-0156">Chromatin regulator</keyword>
<dbReference type="InterPro" id="IPR003616">
    <property type="entry name" value="Post-SET_dom"/>
</dbReference>
<dbReference type="Gene3D" id="2.170.270.10">
    <property type="entry name" value="SET domain"/>
    <property type="match status" value="1"/>
</dbReference>
<keyword evidence="4" id="KW-0808">Transferase</keyword>
<dbReference type="Proteomes" id="UP001642360">
    <property type="component" value="Unassembled WGS sequence"/>
</dbReference>
<dbReference type="Pfam" id="PF05033">
    <property type="entry name" value="Pre-SET"/>
    <property type="match status" value="1"/>
</dbReference>
<evidence type="ECO:0000259" key="13">
    <source>
        <dbReference type="PROSITE" id="PS51015"/>
    </source>
</evidence>
<dbReference type="SUPFAM" id="SSF82199">
    <property type="entry name" value="SET domain"/>
    <property type="match status" value="1"/>
</dbReference>
<dbReference type="InterPro" id="IPR015947">
    <property type="entry name" value="PUA-like_sf"/>
</dbReference>